<gene>
    <name evidence="1" type="ORF">VB248_01560</name>
</gene>
<evidence type="ECO:0000313" key="2">
    <source>
        <dbReference type="Proteomes" id="UP001302949"/>
    </source>
</evidence>
<sequence>MKKIYSILICLCYLESKAQDGVYLTAQDFENHKLSETNATVFKERYSSVKVKKDVSKVYNHQNAFGYRKGEKDWRFVGNQSYEILNKNGIYIYRLNISNEISTQLYYFSKEANSELISLTKRNLKRVYADNPAFVELLNGLHWRINLEEEIPPFNVVRIAELFLYCKANKGEN</sequence>
<keyword evidence="2" id="KW-1185">Reference proteome</keyword>
<proteinExistence type="predicted"/>
<dbReference type="RefSeq" id="WP_323294966.1">
    <property type="nucleotide sequence ID" value="NZ_JAYFUM010000001.1"/>
</dbReference>
<protein>
    <submittedName>
        <fullName evidence="1">Uncharacterized protein</fullName>
    </submittedName>
</protein>
<dbReference type="Proteomes" id="UP001302949">
    <property type="component" value="Unassembled WGS sequence"/>
</dbReference>
<name>A0ABU5Q4V9_9BACT</name>
<evidence type="ECO:0000313" key="1">
    <source>
        <dbReference type="EMBL" id="MEA5137798.1"/>
    </source>
</evidence>
<organism evidence="1 2">
    <name type="scientific">Arcicella rigui</name>
    <dbReference type="NCBI Taxonomy" id="797020"/>
    <lineage>
        <taxon>Bacteria</taxon>
        <taxon>Pseudomonadati</taxon>
        <taxon>Bacteroidota</taxon>
        <taxon>Cytophagia</taxon>
        <taxon>Cytophagales</taxon>
        <taxon>Flectobacillaceae</taxon>
        <taxon>Arcicella</taxon>
    </lineage>
</organism>
<accession>A0ABU5Q4V9</accession>
<comment type="caution">
    <text evidence="1">The sequence shown here is derived from an EMBL/GenBank/DDBJ whole genome shotgun (WGS) entry which is preliminary data.</text>
</comment>
<dbReference type="EMBL" id="JAYFUM010000001">
    <property type="protein sequence ID" value="MEA5137798.1"/>
    <property type="molecule type" value="Genomic_DNA"/>
</dbReference>
<reference evidence="1 2" key="1">
    <citation type="submission" date="2023-12" db="EMBL/GenBank/DDBJ databases">
        <title>Novel species of the genus Arcicella isolated from rivers.</title>
        <authorList>
            <person name="Lu H."/>
        </authorList>
    </citation>
    <scope>NUCLEOTIDE SEQUENCE [LARGE SCALE GENOMIC DNA]</scope>
    <source>
        <strain evidence="1 2">KCTC 23307</strain>
    </source>
</reference>